<name>A0ABQ5BKC9_9ASTR</name>
<dbReference type="EMBL" id="BQNB010013285">
    <property type="protein sequence ID" value="GJT14116.1"/>
    <property type="molecule type" value="Genomic_DNA"/>
</dbReference>
<gene>
    <name evidence="2" type="ORF">Tco_0861158</name>
</gene>
<sequence>MDHYSSNCLPLSYSKGLKYVIDTSTCWILEAAAFIIALANTISCDSTIRNNRIAIPMDSLRMTTSGLVFVQFRSGPDWIRLHIVMLQHLIQMGFYDTALTFARETAITYPPPPSSLPPGFDGFDKISGFLAEWWSIFYDIYTRMDYKISENGEELAESSAQAEARAHVQAQAQVHNGSINTQAMAYTEARAQARSQATALPLDQRQSQANVEAIHNEALTHAEVFHAQAMAYAEAPALGHAGSQTLALPLDQAQAQSWTFANNGVATPNHYIHPMGPSSVQQHPALLLDQAQAQFWTFANNGVATPEHYIHPMGPSSVQQHPFCTNNTNIASQPVSGVRWTDEQLSVLRQGWASPAYMSNSRHNEQSSAQNSRQVRRRVNGPENETWTGSASNGASDRVST</sequence>
<dbReference type="Proteomes" id="UP001151760">
    <property type="component" value="Unassembled WGS sequence"/>
</dbReference>
<dbReference type="InterPro" id="IPR006594">
    <property type="entry name" value="LisH"/>
</dbReference>
<feature type="compositionally biased region" description="Polar residues" evidence="1">
    <location>
        <begin position="383"/>
        <end position="401"/>
    </location>
</feature>
<evidence type="ECO:0000313" key="3">
    <source>
        <dbReference type="Proteomes" id="UP001151760"/>
    </source>
</evidence>
<proteinExistence type="predicted"/>
<protein>
    <submittedName>
        <fullName evidence="2">Transcriptional corepressor LEUNIG_homolog-like protein</fullName>
    </submittedName>
</protein>
<accession>A0ABQ5BKC9</accession>
<feature type="region of interest" description="Disordered" evidence="1">
    <location>
        <begin position="358"/>
        <end position="401"/>
    </location>
</feature>
<evidence type="ECO:0000256" key="1">
    <source>
        <dbReference type="SAM" id="MobiDB-lite"/>
    </source>
</evidence>
<organism evidence="2 3">
    <name type="scientific">Tanacetum coccineum</name>
    <dbReference type="NCBI Taxonomy" id="301880"/>
    <lineage>
        <taxon>Eukaryota</taxon>
        <taxon>Viridiplantae</taxon>
        <taxon>Streptophyta</taxon>
        <taxon>Embryophyta</taxon>
        <taxon>Tracheophyta</taxon>
        <taxon>Spermatophyta</taxon>
        <taxon>Magnoliopsida</taxon>
        <taxon>eudicotyledons</taxon>
        <taxon>Gunneridae</taxon>
        <taxon>Pentapetalae</taxon>
        <taxon>asterids</taxon>
        <taxon>campanulids</taxon>
        <taxon>Asterales</taxon>
        <taxon>Asteraceae</taxon>
        <taxon>Asteroideae</taxon>
        <taxon>Anthemideae</taxon>
        <taxon>Anthemidinae</taxon>
        <taxon>Tanacetum</taxon>
    </lineage>
</organism>
<reference evidence="2" key="1">
    <citation type="journal article" date="2022" name="Int. J. Mol. Sci.">
        <title>Draft Genome of Tanacetum Coccineum: Genomic Comparison of Closely Related Tanacetum-Family Plants.</title>
        <authorList>
            <person name="Yamashiro T."/>
            <person name="Shiraishi A."/>
            <person name="Nakayama K."/>
            <person name="Satake H."/>
        </authorList>
    </citation>
    <scope>NUCLEOTIDE SEQUENCE</scope>
</reference>
<evidence type="ECO:0000313" key="2">
    <source>
        <dbReference type="EMBL" id="GJT14116.1"/>
    </source>
</evidence>
<dbReference type="PROSITE" id="PS50896">
    <property type="entry name" value="LISH"/>
    <property type="match status" value="1"/>
</dbReference>
<reference evidence="2" key="2">
    <citation type="submission" date="2022-01" db="EMBL/GenBank/DDBJ databases">
        <authorList>
            <person name="Yamashiro T."/>
            <person name="Shiraishi A."/>
            <person name="Satake H."/>
            <person name="Nakayama K."/>
        </authorList>
    </citation>
    <scope>NUCLEOTIDE SEQUENCE</scope>
</reference>
<comment type="caution">
    <text evidence="2">The sequence shown here is derived from an EMBL/GenBank/DDBJ whole genome shotgun (WGS) entry which is preliminary data.</text>
</comment>
<feature type="compositionally biased region" description="Polar residues" evidence="1">
    <location>
        <begin position="358"/>
        <end position="373"/>
    </location>
</feature>
<keyword evidence="3" id="KW-1185">Reference proteome</keyword>